<dbReference type="EMBL" id="AYYD01000599">
    <property type="protein sequence ID" value="ETK10786.1"/>
    <property type="molecule type" value="Genomic_DNA"/>
</dbReference>
<dbReference type="PATRIC" id="fig|1411021.3.peg.176"/>
<dbReference type="Proteomes" id="UP000018874">
    <property type="component" value="Unassembled WGS sequence"/>
</dbReference>
<comment type="caution">
    <text evidence="1">The sequence shown here is derived from an EMBL/GenBank/DDBJ whole genome shotgun (WGS) entry which is preliminary data.</text>
</comment>
<evidence type="ECO:0000313" key="1">
    <source>
        <dbReference type="EMBL" id="ETK10786.1"/>
    </source>
</evidence>
<evidence type="ECO:0000313" key="2">
    <source>
        <dbReference type="Proteomes" id="UP000018874"/>
    </source>
</evidence>
<accession>W2CW84</accession>
<name>W2CW84_9BACT</name>
<organism evidence="1 2">
    <name type="scientific">Tannerella sp. oral taxon BU063 isolate Cell 6/7/9</name>
    <dbReference type="NCBI Taxonomy" id="1411021"/>
    <lineage>
        <taxon>Bacteria</taxon>
        <taxon>Pseudomonadati</taxon>
        <taxon>Bacteroidota</taxon>
        <taxon>Bacteroidia</taxon>
        <taxon>Bacteroidales</taxon>
        <taxon>Tannerellaceae</taxon>
        <taxon>Tannerella</taxon>
    </lineage>
</organism>
<sequence>MAVTREEKEARRLWEEHCKRVQSLTELSPEAERETRAQRDARIRRLLANLRTNSSQSLPPI</sequence>
<reference evidence="1 2" key="1">
    <citation type="submission" date="2013-11" db="EMBL/GenBank/DDBJ databases">
        <title>Single cell genomics of uncultured Tannerella BU063 (oral taxon 286).</title>
        <authorList>
            <person name="Beall C.J."/>
            <person name="Campbell A.G."/>
            <person name="Griffen A.L."/>
            <person name="Podar M."/>
            <person name="Leys E.J."/>
        </authorList>
    </citation>
    <scope>NUCLEOTIDE SEQUENCE [LARGE SCALE GENOMIC DNA]</scope>
    <source>
        <strain evidence="1">Cell 6/7/9</strain>
    </source>
</reference>
<proteinExistence type="predicted"/>
<protein>
    <submittedName>
        <fullName evidence="1">Uncharacterized protein</fullName>
    </submittedName>
</protein>
<keyword evidence="2" id="KW-1185">Reference proteome</keyword>
<dbReference type="AlphaFoldDB" id="W2CW84"/>
<gene>
    <name evidence="1" type="ORF">T231_03065</name>
</gene>